<dbReference type="PANTHER" id="PTHR10539:SF0">
    <property type="entry name" value="26S PROTEASOME NON-ATPASE REGULATORY SUBUNIT 13"/>
    <property type="match status" value="1"/>
</dbReference>
<dbReference type="GO" id="GO:0005829">
    <property type="term" value="C:cytosol"/>
    <property type="evidence" value="ECO:0007669"/>
    <property type="project" value="TreeGrafter"/>
</dbReference>
<comment type="caution">
    <text evidence="3">The sequence shown here is derived from an EMBL/GenBank/DDBJ whole genome shotgun (WGS) entry which is preliminary data.</text>
</comment>
<dbReference type="EMBL" id="JTDY01012960">
    <property type="protein sequence ID" value="KOB52209.1"/>
    <property type="molecule type" value="Genomic_DNA"/>
</dbReference>
<sequence>INPLTLVEIVSIIITQFEDKKEAIAFLEKIETKLNDLDSTEKIITELEGSLEDADGVTPVHARFYKLASEYYRVRGPMSRYYRCALRYVGMSDGGAALGAAERRRIAHALTLAALIAKDVYDLDELLAHPIMQSLAGTPDAWSVEALSAAAAGDITAYERIVTAANNPDLSRAHTAIRTKIALLCLIQVPSSDQCTIRTKIALLCLIQVPISDQCTIRTKIALLCLIQVPISDQTREARIPADEVELLVMKALAEKLVRGHID</sequence>
<protein>
    <submittedName>
        <fullName evidence="3">26S proteasome subunit rpn9</fullName>
    </submittedName>
</protein>
<evidence type="ECO:0000259" key="2">
    <source>
        <dbReference type="Pfam" id="PF22037"/>
    </source>
</evidence>
<dbReference type="GO" id="GO:0005198">
    <property type="term" value="F:structural molecule activity"/>
    <property type="evidence" value="ECO:0007669"/>
    <property type="project" value="TreeGrafter"/>
</dbReference>
<dbReference type="InterPro" id="IPR054179">
    <property type="entry name" value="PSD13_N"/>
</dbReference>
<feature type="non-terminal residue" evidence="3">
    <location>
        <position position="263"/>
    </location>
</feature>
<dbReference type="GO" id="GO:0005634">
    <property type="term" value="C:nucleus"/>
    <property type="evidence" value="ECO:0007669"/>
    <property type="project" value="TreeGrafter"/>
</dbReference>
<reference evidence="3 4" key="1">
    <citation type="journal article" date="2015" name="Genome Biol. Evol.">
        <title>The genome of winter moth (Operophtera brumata) provides a genomic perspective on sexual dimorphism and phenology.</title>
        <authorList>
            <person name="Derks M.F."/>
            <person name="Smit S."/>
            <person name="Salis L."/>
            <person name="Schijlen E."/>
            <person name="Bossers A."/>
            <person name="Mateman C."/>
            <person name="Pijl A.S."/>
            <person name="de Ridder D."/>
            <person name="Groenen M.A."/>
            <person name="Visser M.E."/>
            <person name="Megens H.J."/>
        </authorList>
    </citation>
    <scope>NUCLEOTIDE SEQUENCE [LARGE SCALE GENOMIC DNA]</scope>
    <source>
        <strain evidence="3">WM2013NL</strain>
        <tissue evidence="3">Head and thorax</tissue>
    </source>
</reference>
<feature type="non-terminal residue" evidence="3">
    <location>
        <position position="1"/>
    </location>
</feature>
<dbReference type="STRING" id="104452.A0A0L7K3G8"/>
<dbReference type="GO" id="GO:0008541">
    <property type="term" value="C:proteasome regulatory particle, lid subcomplex"/>
    <property type="evidence" value="ECO:0007669"/>
    <property type="project" value="TreeGrafter"/>
</dbReference>
<keyword evidence="4" id="KW-1185">Reference proteome</keyword>
<proteinExistence type="predicted"/>
<dbReference type="GO" id="GO:0006511">
    <property type="term" value="P:ubiquitin-dependent protein catabolic process"/>
    <property type="evidence" value="ECO:0007669"/>
    <property type="project" value="TreeGrafter"/>
</dbReference>
<evidence type="ECO:0000313" key="3">
    <source>
        <dbReference type="EMBL" id="KOB52209.1"/>
    </source>
</evidence>
<organism evidence="3 4">
    <name type="scientific">Operophtera brumata</name>
    <name type="common">Winter moth</name>
    <name type="synonym">Phalaena brumata</name>
    <dbReference type="NCBI Taxonomy" id="104452"/>
    <lineage>
        <taxon>Eukaryota</taxon>
        <taxon>Metazoa</taxon>
        <taxon>Ecdysozoa</taxon>
        <taxon>Arthropoda</taxon>
        <taxon>Hexapoda</taxon>
        <taxon>Insecta</taxon>
        <taxon>Pterygota</taxon>
        <taxon>Neoptera</taxon>
        <taxon>Endopterygota</taxon>
        <taxon>Lepidoptera</taxon>
        <taxon>Glossata</taxon>
        <taxon>Ditrysia</taxon>
        <taxon>Geometroidea</taxon>
        <taxon>Geometridae</taxon>
        <taxon>Larentiinae</taxon>
        <taxon>Operophtera</taxon>
    </lineage>
</organism>
<dbReference type="PANTHER" id="PTHR10539">
    <property type="entry name" value="26S PROTEASOME NON-ATPASE REGULATORY SUBUNIT 13"/>
    <property type="match status" value="1"/>
</dbReference>
<dbReference type="Proteomes" id="UP000037510">
    <property type="component" value="Unassembled WGS sequence"/>
</dbReference>
<accession>A0A0L7K3G8</accession>
<name>A0A0L7K3G8_OPEBR</name>
<dbReference type="AlphaFoldDB" id="A0A0L7K3G8"/>
<evidence type="ECO:0000313" key="4">
    <source>
        <dbReference type="Proteomes" id="UP000037510"/>
    </source>
</evidence>
<evidence type="ECO:0000256" key="1">
    <source>
        <dbReference type="ARBA" id="ARBA00022942"/>
    </source>
</evidence>
<dbReference type="InterPro" id="IPR035298">
    <property type="entry name" value="PSMD13"/>
</dbReference>
<feature type="domain" description="PSD13 N-terminal" evidence="2">
    <location>
        <begin position="30"/>
        <end position="145"/>
    </location>
</feature>
<keyword evidence="1 3" id="KW-0647">Proteasome</keyword>
<gene>
    <name evidence="3" type="ORF">OBRU01_26321</name>
</gene>
<dbReference type="Pfam" id="PF22037">
    <property type="entry name" value="PSD13_N"/>
    <property type="match status" value="1"/>
</dbReference>